<evidence type="ECO:0000259" key="2">
    <source>
        <dbReference type="Pfam" id="PF24864"/>
    </source>
</evidence>
<reference evidence="3 4" key="1">
    <citation type="submission" date="2024-09" db="EMBL/GenBank/DDBJ databases">
        <title>Rethinking Asexuality: The Enigmatic Case of Functional Sexual Genes in Lepraria (Stereocaulaceae).</title>
        <authorList>
            <person name="Doellman M."/>
            <person name="Sun Y."/>
            <person name="Barcenas-Pena A."/>
            <person name="Lumbsch H.T."/>
            <person name="Grewe F."/>
        </authorList>
    </citation>
    <scope>NUCLEOTIDE SEQUENCE [LARGE SCALE GENOMIC DNA]</scope>
    <source>
        <strain evidence="3 4">Grewe 0041</strain>
    </source>
</reference>
<proteinExistence type="predicted"/>
<accession>A0ABR4BEZ6</accession>
<evidence type="ECO:0000313" key="3">
    <source>
        <dbReference type="EMBL" id="KAL2054458.1"/>
    </source>
</evidence>
<gene>
    <name evidence="3" type="ORF">ABVK25_005206</name>
</gene>
<dbReference type="Proteomes" id="UP001590951">
    <property type="component" value="Unassembled WGS sequence"/>
</dbReference>
<dbReference type="EMBL" id="JBHFEH010000015">
    <property type="protein sequence ID" value="KAL2054458.1"/>
    <property type="molecule type" value="Genomic_DNA"/>
</dbReference>
<feature type="compositionally biased region" description="Basic and acidic residues" evidence="1">
    <location>
        <begin position="25"/>
        <end position="40"/>
    </location>
</feature>
<evidence type="ECO:0000313" key="4">
    <source>
        <dbReference type="Proteomes" id="UP001590951"/>
    </source>
</evidence>
<protein>
    <recommendedName>
        <fullName evidence="2">DUF7730 domain-containing protein</fullName>
    </recommendedName>
</protein>
<sequence length="296" mass="35059">MSDAFLRAGQAICRPATKLMEKHHQRKVEIEEGLRRDKPPPHPLKRRKRALTWQTSKAVQSQDQSPLLAKLPLELRQLIWIECVGGMTVHLKIWDRRLRGVCCRCPGMPWCKHLRHFKTPHDELGPLDLLLTCHQVYSEAIEFLYSQNMFKILNEDCLSYLPQLLLPQRINAIRYIRFEWFLKHAPDAETHQSKKDAAHNFVIWKTVWQNLASMQGLEHLWIELDIDKTWKHEWMEQQSTVFEPVKAVTRPKYFKLIIPFREDLEQARLAELPCQVRRPDEDQPDRFEPYVVASCT</sequence>
<dbReference type="InterPro" id="IPR056632">
    <property type="entry name" value="DUF7730"/>
</dbReference>
<keyword evidence="4" id="KW-1185">Reference proteome</keyword>
<name>A0ABR4BEZ6_9LECA</name>
<dbReference type="PANTHER" id="PTHR38790">
    <property type="entry name" value="2EXR DOMAIN-CONTAINING PROTEIN-RELATED"/>
    <property type="match status" value="1"/>
</dbReference>
<organism evidence="3 4">
    <name type="scientific">Lepraria finkii</name>
    <dbReference type="NCBI Taxonomy" id="1340010"/>
    <lineage>
        <taxon>Eukaryota</taxon>
        <taxon>Fungi</taxon>
        <taxon>Dikarya</taxon>
        <taxon>Ascomycota</taxon>
        <taxon>Pezizomycotina</taxon>
        <taxon>Lecanoromycetes</taxon>
        <taxon>OSLEUM clade</taxon>
        <taxon>Lecanoromycetidae</taxon>
        <taxon>Lecanorales</taxon>
        <taxon>Lecanorineae</taxon>
        <taxon>Stereocaulaceae</taxon>
        <taxon>Lepraria</taxon>
    </lineage>
</organism>
<comment type="caution">
    <text evidence="3">The sequence shown here is derived from an EMBL/GenBank/DDBJ whole genome shotgun (WGS) entry which is preliminary data.</text>
</comment>
<evidence type="ECO:0000256" key="1">
    <source>
        <dbReference type="SAM" id="MobiDB-lite"/>
    </source>
</evidence>
<dbReference type="Pfam" id="PF24864">
    <property type="entry name" value="DUF7730"/>
    <property type="match status" value="1"/>
</dbReference>
<feature type="domain" description="DUF7730" evidence="2">
    <location>
        <begin position="61"/>
        <end position="279"/>
    </location>
</feature>
<feature type="region of interest" description="Disordered" evidence="1">
    <location>
        <begin position="25"/>
        <end position="47"/>
    </location>
</feature>
<dbReference type="PANTHER" id="PTHR38790:SF9">
    <property type="entry name" value="F-BOX DOMAIN-CONTAINING PROTEIN"/>
    <property type="match status" value="1"/>
</dbReference>